<gene>
    <name evidence="14" type="ORF">FY036_09850</name>
</gene>
<dbReference type="PANTHER" id="PTHR14269">
    <property type="entry name" value="CDP-DIACYLGLYCEROL--GLYCEROL-3-PHOSPHATE 3-PHOSPHATIDYLTRANSFERASE-RELATED"/>
    <property type="match status" value="1"/>
</dbReference>
<feature type="transmembrane region" description="Helical" evidence="12">
    <location>
        <begin position="173"/>
        <end position="192"/>
    </location>
</feature>
<evidence type="ECO:0000256" key="7">
    <source>
        <dbReference type="ARBA" id="ARBA00023098"/>
    </source>
</evidence>
<dbReference type="RefSeq" id="WP_148914559.1">
    <property type="nucleotide sequence ID" value="NZ_VSZS01000061.1"/>
</dbReference>
<dbReference type="InterPro" id="IPR043130">
    <property type="entry name" value="CDP-OH_PTrfase_TM_dom"/>
</dbReference>
<keyword evidence="5 12" id="KW-0812">Transmembrane</keyword>
<evidence type="ECO:0000256" key="12">
    <source>
        <dbReference type="SAM" id="Phobius"/>
    </source>
</evidence>
<feature type="transmembrane region" description="Helical" evidence="12">
    <location>
        <begin position="112"/>
        <end position="136"/>
    </location>
</feature>
<proteinExistence type="inferred from homology"/>
<evidence type="ECO:0000256" key="6">
    <source>
        <dbReference type="ARBA" id="ARBA00022989"/>
    </source>
</evidence>
<dbReference type="AlphaFoldDB" id="A0A5D4GVQ3"/>
<evidence type="ECO:0000256" key="1">
    <source>
        <dbReference type="ARBA" id="ARBA00004141"/>
    </source>
</evidence>
<evidence type="ECO:0000313" key="15">
    <source>
        <dbReference type="Proteomes" id="UP000323258"/>
    </source>
</evidence>
<keyword evidence="7" id="KW-0443">Lipid metabolism</keyword>
<dbReference type="InterPro" id="IPR050324">
    <property type="entry name" value="CDP-alcohol_PTase-I"/>
</dbReference>
<name>A0A5D4GVQ3_9HYPH</name>
<evidence type="ECO:0000313" key="14">
    <source>
        <dbReference type="EMBL" id="TYR32796.1"/>
    </source>
</evidence>
<keyword evidence="3" id="KW-0444">Lipid biosynthesis</keyword>
<feature type="transmembrane region" description="Helical" evidence="12">
    <location>
        <begin position="49"/>
        <end position="67"/>
    </location>
</feature>
<keyword evidence="4 11" id="KW-0808">Transferase</keyword>
<feature type="transmembrane region" description="Helical" evidence="12">
    <location>
        <begin position="88"/>
        <end position="106"/>
    </location>
</feature>
<protein>
    <submittedName>
        <fullName evidence="14">Phosphatidylcholine/phosphatidylserine synthase</fullName>
    </submittedName>
</protein>
<dbReference type="Pfam" id="PF08009">
    <property type="entry name" value="CDP-OH_P_tran_2"/>
    <property type="match status" value="1"/>
</dbReference>
<dbReference type="EMBL" id="VSZS01000061">
    <property type="protein sequence ID" value="TYR32796.1"/>
    <property type="molecule type" value="Genomic_DNA"/>
</dbReference>
<comment type="similarity">
    <text evidence="2 11">Belongs to the CDP-alcohol phosphatidyltransferase class-I family.</text>
</comment>
<keyword evidence="9" id="KW-0594">Phospholipid biosynthesis</keyword>
<feature type="transmembrane region" description="Helical" evidence="12">
    <location>
        <begin position="213"/>
        <end position="231"/>
    </location>
</feature>
<evidence type="ECO:0000256" key="2">
    <source>
        <dbReference type="ARBA" id="ARBA00010441"/>
    </source>
</evidence>
<dbReference type="GO" id="GO:0016780">
    <property type="term" value="F:phosphotransferase activity, for other substituted phosphate groups"/>
    <property type="evidence" value="ECO:0007669"/>
    <property type="project" value="InterPro"/>
</dbReference>
<evidence type="ECO:0000256" key="8">
    <source>
        <dbReference type="ARBA" id="ARBA00023136"/>
    </source>
</evidence>
<dbReference type="Gene3D" id="1.20.120.1760">
    <property type="match status" value="1"/>
</dbReference>
<comment type="caution">
    <text evidence="14">The sequence shown here is derived from an EMBL/GenBank/DDBJ whole genome shotgun (WGS) entry which is preliminary data.</text>
</comment>
<dbReference type="GO" id="GO:0016020">
    <property type="term" value="C:membrane"/>
    <property type="evidence" value="ECO:0007669"/>
    <property type="project" value="UniProtKB-SubCell"/>
</dbReference>
<evidence type="ECO:0000259" key="13">
    <source>
        <dbReference type="Pfam" id="PF08009"/>
    </source>
</evidence>
<keyword evidence="10" id="KW-1208">Phospholipid metabolism</keyword>
<evidence type="ECO:0000256" key="10">
    <source>
        <dbReference type="ARBA" id="ARBA00023264"/>
    </source>
</evidence>
<evidence type="ECO:0000256" key="9">
    <source>
        <dbReference type="ARBA" id="ARBA00023209"/>
    </source>
</evidence>
<dbReference type="Proteomes" id="UP000323258">
    <property type="component" value="Unassembled WGS sequence"/>
</dbReference>
<keyword evidence="15" id="KW-1185">Reference proteome</keyword>
<dbReference type="Pfam" id="PF01066">
    <property type="entry name" value="CDP-OH_P_transf"/>
    <property type="match status" value="1"/>
</dbReference>
<comment type="subcellular location">
    <subcellularLocation>
        <location evidence="1">Membrane</location>
        <topology evidence="1">Multi-pass membrane protein</topology>
    </subcellularLocation>
</comment>
<sequence length="272" mass="29460">MAPFPPFEPHGPRRGQRLREIPFRLLLPNLITVLAVCAGLSGIRLAFEGRYELAVAMVLIAALLDAVDGRIARMLKATSKFGAQMDSLADIVNFGVAPALVLYAYLLDRAGAFGWIAALLFAIACCLRLARFNVMLEDPSRPAWKSDYFVGVPAPAGALLVLLPIYLGFLGVPLVATTAFVASGFAVLVALLMVSRLPVYSGKSSGMKVRRDIVMPVMLGVVFYVALLFSYTWHTMAATAIGYLAFLPFSARAYAKRETREQAATAEEAPEQ</sequence>
<dbReference type="InterPro" id="IPR012616">
    <property type="entry name" value="CDP-OH_P_trans_C"/>
</dbReference>
<reference evidence="14 15" key="2">
    <citation type="submission" date="2019-09" db="EMBL/GenBank/DDBJ databases">
        <title>Mesorhizobium sp. MaA-C15 isolated from Microcystis aeruginosa.</title>
        <authorList>
            <person name="Jeong S.E."/>
            <person name="Jin H.M."/>
            <person name="Jeon C.O."/>
        </authorList>
    </citation>
    <scope>NUCLEOTIDE SEQUENCE [LARGE SCALE GENOMIC DNA]</scope>
    <source>
        <strain evidence="14 15">MaA-C15</strain>
    </source>
</reference>
<keyword evidence="6 12" id="KW-1133">Transmembrane helix</keyword>
<evidence type="ECO:0000256" key="4">
    <source>
        <dbReference type="ARBA" id="ARBA00022679"/>
    </source>
</evidence>
<dbReference type="InterPro" id="IPR000462">
    <property type="entry name" value="CDP-OH_P_trans"/>
</dbReference>
<feature type="transmembrane region" description="Helical" evidence="12">
    <location>
        <begin position="21"/>
        <end position="43"/>
    </location>
</feature>
<evidence type="ECO:0000256" key="5">
    <source>
        <dbReference type="ARBA" id="ARBA00022692"/>
    </source>
</evidence>
<accession>A0A5D4GVQ3</accession>
<dbReference type="PANTHER" id="PTHR14269:SF61">
    <property type="entry name" value="CDP-DIACYLGLYCEROL--SERINE O-PHOSPHATIDYLTRANSFERASE"/>
    <property type="match status" value="1"/>
</dbReference>
<feature type="transmembrane region" description="Helical" evidence="12">
    <location>
        <begin position="148"/>
        <end position="167"/>
    </location>
</feature>
<feature type="transmembrane region" description="Helical" evidence="12">
    <location>
        <begin position="237"/>
        <end position="255"/>
    </location>
</feature>
<evidence type="ECO:0000256" key="11">
    <source>
        <dbReference type="RuleBase" id="RU003750"/>
    </source>
</evidence>
<dbReference type="PROSITE" id="PS00379">
    <property type="entry name" value="CDP_ALCOHOL_P_TRANSF"/>
    <property type="match status" value="1"/>
</dbReference>
<reference evidence="14 15" key="1">
    <citation type="submission" date="2019-08" db="EMBL/GenBank/DDBJ databases">
        <authorList>
            <person name="Seo Y.L."/>
        </authorList>
    </citation>
    <scope>NUCLEOTIDE SEQUENCE [LARGE SCALE GENOMIC DNA]</scope>
    <source>
        <strain evidence="14 15">MaA-C15</strain>
    </source>
</reference>
<keyword evidence="8 12" id="KW-0472">Membrane</keyword>
<dbReference type="GO" id="GO:0008654">
    <property type="term" value="P:phospholipid biosynthetic process"/>
    <property type="evidence" value="ECO:0007669"/>
    <property type="project" value="UniProtKB-KW"/>
</dbReference>
<organism evidence="14 15">
    <name type="scientific">Neoaquamicrobium microcysteis</name>
    <dbReference type="NCBI Taxonomy" id="2682781"/>
    <lineage>
        <taxon>Bacteria</taxon>
        <taxon>Pseudomonadati</taxon>
        <taxon>Pseudomonadota</taxon>
        <taxon>Alphaproteobacteria</taxon>
        <taxon>Hyphomicrobiales</taxon>
        <taxon>Phyllobacteriaceae</taxon>
        <taxon>Neoaquamicrobium</taxon>
    </lineage>
</organism>
<evidence type="ECO:0000256" key="3">
    <source>
        <dbReference type="ARBA" id="ARBA00022516"/>
    </source>
</evidence>
<feature type="domain" description="CDP-alcohol phosphatidyltransferase C-terminal" evidence="13">
    <location>
        <begin position="213"/>
        <end position="248"/>
    </location>
</feature>
<dbReference type="InterPro" id="IPR048254">
    <property type="entry name" value="CDP_ALCOHOL_P_TRANSF_CS"/>
</dbReference>
<dbReference type="OrthoDB" id="9777147at2"/>